<dbReference type="OrthoDB" id="1728974at2759"/>
<keyword evidence="2" id="KW-1185">Reference proteome</keyword>
<keyword evidence="1" id="KW-0067">ATP-binding</keyword>
<sequence length="156" mass="17804">MVTVSSIDTFSSFNPPWHGCHKSLAACRALGLLEDDTQDCTLEEASIFDSPYKIRELFAIMIFFCQVGDPIKLCRECRESLSEDIRRLMERESINIEPVVDIAYNQCLILLEDIVTSMSGKSLLQYGLPEPIREQSIVINNRQYMSELSYDVSQLI</sequence>
<protein>
    <submittedName>
        <fullName evidence="1">ATP-dependent DNA helicase</fullName>
    </submittedName>
</protein>
<dbReference type="EMBL" id="BMAW01100526">
    <property type="protein sequence ID" value="GFS95360.1"/>
    <property type="molecule type" value="Genomic_DNA"/>
</dbReference>
<keyword evidence="1" id="KW-0378">Hydrolase</keyword>
<organism evidence="1 2">
    <name type="scientific">Nephila pilipes</name>
    <name type="common">Giant wood spider</name>
    <name type="synonym">Nephila maculata</name>
    <dbReference type="NCBI Taxonomy" id="299642"/>
    <lineage>
        <taxon>Eukaryota</taxon>
        <taxon>Metazoa</taxon>
        <taxon>Ecdysozoa</taxon>
        <taxon>Arthropoda</taxon>
        <taxon>Chelicerata</taxon>
        <taxon>Arachnida</taxon>
        <taxon>Araneae</taxon>
        <taxon>Araneomorphae</taxon>
        <taxon>Entelegynae</taxon>
        <taxon>Araneoidea</taxon>
        <taxon>Nephilidae</taxon>
        <taxon>Nephila</taxon>
    </lineage>
</organism>
<keyword evidence="1" id="KW-0547">Nucleotide-binding</keyword>
<dbReference type="GO" id="GO:0004386">
    <property type="term" value="F:helicase activity"/>
    <property type="evidence" value="ECO:0007669"/>
    <property type="project" value="UniProtKB-KW"/>
</dbReference>
<dbReference type="Proteomes" id="UP000887013">
    <property type="component" value="Unassembled WGS sequence"/>
</dbReference>
<proteinExistence type="predicted"/>
<comment type="caution">
    <text evidence="1">The sequence shown here is derived from an EMBL/GenBank/DDBJ whole genome shotgun (WGS) entry which is preliminary data.</text>
</comment>
<gene>
    <name evidence="1" type="primary">EVAR_37517_1</name>
    <name evidence="1" type="ORF">NPIL_598691</name>
</gene>
<dbReference type="AlphaFoldDB" id="A0A8X6TCI2"/>
<accession>A0A8X6TCI2</accession>
<keyword evidence="1" id="KW-0347">Helicase</keyword>
<reference evidence="1" key="1">
    <citation type="submission" date="2020-08" db="EMBL/GenBank/DDBJ databases">
        <title>Multicomponent nature underlies the extraordinary mechanical properties of spider dragline silk.</title>
        <authorList>
            <person name="Kono N."/>
            <person name="Nakamura H."/>
            <person name="Mori M."/>
            <person name="Yoshida Y."/>
            <person name="Ohtoshi R."/>
            <person name="Malay A.D."/>
            <person name="Moran D.A.P."/>
            <person name="Tomita M."/>
            <person name="Numata K."/>
            <person name="Arakawa K."/>
        </authorList>
    </citation>
    <scope>NUCLEOTIDE SEQUENCE</scope>
</reference>
<evidence type="ECO:0000313" key="1">
    <source>
        <dbReference type="EMBL" id="GFS95360.1"/>
    </source>
</evidence>
<evidence type="ECO:0000313" key="2">
    <source>
        <dbReference type="Proteomes" id="UP000887013"/>
    </source>
</evidence>
<name>A0A8X6TCI2_NEPPI</name>